<evidence type="ECO:0000313" key="5">
    <source>
        <dbReference type="EMBL" id="SDW38948.1"/>
    </source>
</evidence>
<dbReference type="GO" id="GO:0003700">
    <property type="term" value="F:DNA-binding transcription factor activity"/>
    <property type="evidence" value="ECO:0007669"/>
    <property type="project" value="InterPro"/>
</dbReference>
<keyword evidence="1" id="KW-0805">Transcription regulation</keyword>
<evidence type="ECO:0000256" key="2">
    <source>
        <dbReference type="ARBA" id="ARBA00023125"/>
    </source>
</evidence>
<dbReference type="CDD" id="cd00090">
    <property type="entry name" value="HTH_ARSR"/>
    <property type="match status" value="1"/>
</dbReference>
<evidence type="ECO:0000256" key="1">
    <source>
        <dbReference type="ARBA" id="ARBA00023015"/>
    </source>
</evidence>
<dbReference type="PANTHER" id="PTHR42756:SF1">
    <property type="entry name" value="TRANSCRIPTIONAL REPRESSOR OF EMRAB OPERON"/>
    <property type="match status" value="1"/>
</dbReference>
<dbReference type="STRING" id="1122204.SAMN05421781_1247"/>
<dbReference type="InterPro" id="IPR011991">
    <property type="entry name" value="ArsR-like_HTH"/>
</dbReference>
<dbReference type="GO" id="GO:0003677">
    <property type="term" value="F:DNA binding"/>
    <property type="evidence" value="ECO:0007669"/>
    <property type="project" value="UniProtKB-KW"/>
</dbReference>
<dbReference type="SUPFAM" id="SSF46785">
    <property type="entry name" value="Winged helix' DNA-binding domain"/>
    <property type="match status" value="1"/>
</dbReference>
<feature type="domain" description="HTH marR-type" evidence="4">
    <location>
        <begin position="7"/>
        <end position="136"/>
    </location>
</feature>
<keyword evidence="3" id="KW-0804">Transcription</keyword>
<dbReference type="AlphaFoldDB" id="A0A1H2T516"/>
<dbReference type="InterPro" id="IPR036388">
    <property type="entry name" value="WH-like_DNA-bd_sf"/>
</dbReference>
<proteinExistence type="predicted"/>
<organism evidence="5 6">
    <name type="scientific">Marinococcus luteus</name>
    <dbReference type="NCBI Taxonomy" id="1122204"/>
    <lineage>
        <taxon>Bacteria</taxon>
        <taxon>Bacillati</taxon>
        <taxon>Bacillota</taxon>
        <taxon>Bacilli</taxon>
        <taxon>Bacillales</taxon>
        <taxon>Bacillaceae</taxon>
        <taxon>Marinococcus</taxon>
    </lineage>
</organism>
<dbReference type="EMBL" id="FNNC01000002">
    <property type="protein sequence ID" value="SDW38948.1"/>
    <property type="molecule type" value="Genomic_DNA"/>
</dbReference>
<sequence>MNKTRMGLLLWFRLARVYEQNLSRSAAHLKQAGLSPPQFDILAQVHAHQPITQKELAGKLFVTKGSVTYLLKKLEEEGLVARRQTWKEKHITLTPQGLAALEAVAPGQEDFQAAQFDGLTDAEKRELLRLLRKLQKTTRQEESSCS</sequence>
<dbReference type="PROSITE" id="PS50995">
    <property type="entry name" value="HTH_MARR_2"/>
    <property type="match status" value="1"/>
</dbReference>
<reference evidence="5 6" key="1">
    <citation type="submission" date="2016-10" db="EMBL/GenBank/DDBJ databases">
        <authorList>
            <person name="de Groot N.N."/>
        </authorList>
    </citation>
    <scope>NUCLEOTIDE SEQUENCE [LARGE SCALE GENOMIC DNA]</scope>
    <source>
        <strain evidence="5 6">DSM 23126</strain>
    </source>
</reference>
<keyword evidence="6" id="KW-1185">Reference proteome</keyword>
<dbReference type="SMART" id="SM00347">
    <property type="entry name" value="HTH_MARR"/>
    <property type="match status" value="1"/>
</dbReference>
<dbReference type="PRINTS" id="PR00598">
    <property type="entry name" value="HTHMARR"/>
</dbReference>
<evidence type="ECO:0000259" key="4">
    <source>
        <dbReference type="PROSITE" id="PS50995"/>
    </source>
</evidence>
<dbReference type="Pfam" id="PF01047">
    <property type="entry name" value="MarR"/>
    <property type="match status" value="1"/>
</dbReference>
<dbReference type="InterPro" id="IPR036390">
    <property type="entry name" value="WH_DNA-bd_sf"/>
</dbReference>
<gene>
    <name evidence="5" type="ORF">SAMN05421781_1247</name>
</gene>
<dbReference type="OrthoDB" id="158803at2"/>
<protein>
    <submittedName>
        <fullName evidence="5">Transcriptional regulator, MarR family</fullName>
    </submittedName>
</protein>
<keyword evidence="2" id="KW-0238">DNA-binding</keyword>
<dbReference type="Proteomes" id="UP000199488">
    <property type="component" value="Unassembled WGS sequence"/>
</dbReference>
<dbReference type="RefSeq" id="WP_091612545.1">
    <property type="nucleotide sequence ID" value="NZ_FNNC01000002.1"/>
</dbReference>
<dbReference type="PANTHER" id="PTHR42756">
    <property type="entry name" value="TRANSCRIPTIONAL REGULATOR, MARR"/>
    <property type="match status" value="1"/>
</dbReference>
<evidence type="ECO:0000313" key="6">
    <source>
        <dbReference type="Proteomes" id="UP000199488"/>
    </source>
</evidence>
<dbReference type="InterPro" id="IPR000835">
    <property type="entry name" value="HTH_MarR-typ"/>
</dbReference>
<evidence type="ECO:0000256" key="3">
    <source>
        <dbReference type="ARBA" id="ARBA00023163"/>
    </source>
</evidence>
<dbReference type="Gene3D" id="1.10.10.10">
    <property type="entry name" value="Winged helix-like DNA-binding domain superfamily/Winged helix DNA-binding domain"/>
    <property type="match status" value="1"/>
</dbReference>
<name>A0A1H2T516_9BACI</name>
<accession>A0A1H2T516</accession>